<name>A0A0E9T2F1_ANGAN</name>
<accession>A0A0E9T2F1</accession>
<proteinExistence type="predicted"/>
<reference evidence="1" key="1">
    <citation type="submission" date="2014-11" db="EMBL/GenBank/DDBJ databases">
        <authorList>
            <person name="Amaro Gonzalez C."/>
        </authorList>
    </citation>
    <scope>NUCLEOTIDE SEQUENCE</scope>
</reference>
<protein>
    <submittedName>
        <fullName evidence="1">Uncharacterized protein</fullName>
    </submittedName>
</protein>
<organism evidence="1">
    <name type="scientific">Anguilla anguilla</name>
    <name type="common">European freshwater eel</name>
    <name type="synonym">Muraena anguilla</name>
    <dbReference type="NCBI Taxonomy" id="7936"/>
    <lineage>
        <taxon>Eukaryota</taxon>
        <taxon>Metazoa</taxon>
        <taxon>Chordata</taxon>
        <taxon>Craniata</taxon>
        <taxon>Vertebrata</taxon>
        <taxon>Euteleostomi</taxon>
        <taxon>Actinopterygii</taxon>
        <taxon>Neopterygii</taxon>
        <taxon>Teleostei</taxon>
        <taxon>Anguilliformes</taxon>
        <taxon>Anguillidae</taxon>
        <taxon>Anguilla</taxon>
    </lineage>
</organism>
<dbReference type="EMBL" id="GBXM01061734">
    <property type="protein sequence ID" value="JAH46843.1"/>
    <property type="molecule type" value="Transcribed_RNA"/>
</dbReference>
<reference evidence="1" key="2">
    <citation type="journal article" date="2015" name="Fish Shellfish Immunol.">
        <title>Early steps in the European eel (Anguilla anguilla)-Vibrio vulnificus interaction in the gills: Role of the RtxA13 toxin.</title>
        <authorList>
            <person name="Callol A."/>
            <person name="Pajuelo D."/>
            <person name="Ebbesson L."/>
            <person name="Teles M."/>
            <person name="MacKenzie S."/>
            <person name="Amaro C."/>
        </authorList>
    </citation>
    <scope>NUCLEOTIDE SEQUENCE</scope>
</reference>
<evidence type="ECO:0000313" key="1">
    <source>
        <dbReference type="EMBL" id="JAH46843.1"/>
    </source>
</evidence>
<dbReference type="AlphaFoldDB" id="A0A0E9T2F1"/>
<sequence length="28" mass="3041">MNRISNTGCNSTLRTSGVHSFCTVCHKS</sequence>